<dbReference type="GO" id="GO:0016020">
    <property type="term" value="C:membrane"/>
    <property type="evidence" value="ECO:0007669"/>
    <property type="project" value="UniProtKB-SubCell"/>
</dbReference>
<feature type="transmembrane region" description="Helical" evidence="7">
    <location>
        <begin position="243"/>
        <end position="266"/>
    </location>
</feature>
<feature type="transmembrane region" description="Helical" evidence="7">
    <location>
        <begin position="123"/>
        <end position="141"/>
    </location>
</feature>
<feature type="transmembrane region" description="Helical" evidence="7">
    <location>
        <begin position="332"/>
        <end position="354"/>
    </location>
</feature>
<accession>A0A242BEM2</accession>
<reference evidence="11 12" key="1">
    <citation type="submission" date="2017-05" db="EMBL/GenBank/DDBJ databases">
        <title>The Genome Sequence of Enterococcus faecium 7H8_DIV0219.</title>
        <authorList>
            <consortium name="The Broad Institute Genomics Platform"/>
            <consortium name="The Broad Institute Genomic Center for Infectious Diseases"/>
            <person name="Earl A."/>
            <person name="Manson A."/>
            <person name="Schwartman J."/>
            <person name="Gilmore M."/>
            <person name="Abouelleil A."/>
            <person name="Cao P."/>
            <person name="Chapman S."/>
            <person name="Cusick C."/>
            <person name="Shea T."/>
            <person name="Young S."/>
            <person name="Neafsey D."/>
            <person name="Nusbaum C."/>
            <person name="Birren B."/>
        </authorList>
    </citation>
    <scope>NUCLEOTIDE SEQUENCE [LARGE SCALE GENOMIC DNA]</scope>
    <source>
        <strain evidence="11 12">7H8_DIV0219</strain>
    </source>
</reference>
<keyword evidence="3 7" id="KW-0812">Transmembrane</keyword>
<evidence type="ECO:0000256" key="1">
    <source>
        <dbReference type="ARBA" id="ARBA00004141"/>
    </source>
</evidence>
<dbReference type="EMBL" id="CP033041">
    <property type="protein sequence ID" value="AYM72320.1"/>
    <property type="molecule type" value="Genomic_DNA"/>
</dbReference>
<dbReference type="EMBL" id="QOVC01000002">
    <property type="protein sequence ID" value="KAA0692182.1"/>
    <property type="molecule type" value="Genomic_DNA"/>
</dbReference>
<dbReference type="AlphaFoldDB" id="A0A242BEM2"/>
<evidence type="ECO:0000256" key="2">
    <source>
        <dbReference type="ARBA" id="ARBA00022448"/>
    </source>
</evidence>
<dbReference type="EMBL" id="NGKW01000004">
    <property type="protein sequence ID" value="OTN93482.1"/>
    <property type="molecule type" value="Genomic_DNA"/>
</dbReference>
<comment type="subcellular location">
    <subcellularLocation>
        <location evidence="1">Membrane</location>
        <topology evidence="1">Multi-pass membrane protein</topology>
    </subcellularLocation>
</comment>
<organism evidence="11 12">
    <name type="scientific">Enterococcus faecium</name>
    <name type="common">Streptococcus faecium</name>
    <dbReference type="NCBI Taxonomy" id="1352"/>
    <lineage>
        <taxon>Bacteria</taxon>
        <taxon>Bacillati</taxon>
        <taxon>Bacillota</taxon>
        <taxon>Bacilli</taxon>
        <taxon>Lactobacillales</taxon>
        <taxon>Enterococcaceae</taxon>
        <taxon>Enterococcus</taxon>
    </lineage>
</organism>
<gene>
    <name evidence="11" type="ORF">A5810_002348</name>
    <name evidence="9" type="ORF">D9Z05_03175</name>
    <name evidence="10" type="ORF">DTX73_03015</name>
</gene>
<keyword evidence="6 7" id="KW-0472">Membrane</keyword>
<evidence type="ECO:0000313" key="11">
    <source>
        <dbReference type="EMBL" id="OTN93482.1"/>
    </source>
</evidence>
<feature type="transmembrane region" description="Helical" evidence="7">
    <location>
        <begin position="35"/>
        <end position="57"/>
    </location>
</feature>
<feature type="transmembrane region" description="Helical" evidence="7">
    <location>
        <begin position="12"/>
        <end position="29"/>
    </location>
</feature>
<feature type="transmembrane region" description="Helical" evidence="7">
    <location>
        <begin position="398"/>
        <end position="430"/>
    </location>
</feature>
<dbReference type="GO" id="GO:0055085">
    <property type="term" value="P:transmembrane transport"/>
    <property type="evidence" value="ECO:0007669"/>
    <property type="project" value="InterPro"/>
</dbReference>
<evidence type="ECO:0000259" key="8">
    <source>
        <dbReference type="Pfam" id="PF00324"/>
    </source>
</evidence>
<keyword evidence="4" id="KW-0029">Amino-acid transport</keyword>
<reference evidence="10 14" key="2">
    <citation type="submission" date="2018-07" db="EMBL/GenBank/DDBJ databases">
        <title>High quality draft genome sequencing of Enterococcus faecium exhibiting probiotic potential isolated from mucus of freshwater fish.</title>
        <authorList>
            <person name="El-Jeni R."/>
            <person name="Ghedira K."/>
            <person name="Abdelhak S."/>
            <person name="El-Bour M."/>
            <person name="Bouhaouala-Zahar B."/>
        </authorList>
    </citation>
    <scope>NUCLEOTIDE SEQUENCE [LARGE SCALE GENOMIC DNA]</scope>
    <source>
        <strain evidence="10 14">R.A73</strain>
    </source>
</reference>
<evidence type="ECO:0000256" key="7">
    <source>
        <dbReference type="SAM" id="Phobius"/>
    </source>
</evidence>
<reference evidence="9 13" key="3">
    <citation type="submission" date="2018-10" db="EMBL/GenBank/DDBJ databases">
        <title>Escaping from acidified nitrite in gastric host defense: Transcriptomic basis for resistance to free nitrous acid in Enterococcus faecalis.</title>
        <authorList>
            <person name="Yu Z."/>
            <person name="Shi D."/>
            <person name="Liu W."/>
            <person name="Meng F."/>
        </authorList>
    </citation>
    <scope>NUCLEOTIDE SEQUENCE [LARGE SCALE GENOMIC DNA]</scope>
    <source>
        <strain evidence="9 13">JE1</strain>
    </source>
</reference>
<feature type="transmembrane region" description="Helical" evidence="7">
    <location>
        <begin position="153"/>
        <end position="172"/>
    </location>
</feature>
<name>A0A242BEM2_ENTFC</name>
<evidence type="ECO:0000313" key="13">
    <source>
        <dbReference type="Proteomes" id="UP000275747"/>
    </source>
</evidence>
<dbReference type="RefSeq" id="WP_002374011.1">
    <property type="nucleotide sequence ID" value="NZ_CABGQB010000001.1"/>
</dbReference>
<dbReference type="Proteomes" id="UP000448762">
    <property type="component" value="Unassembled WGS sequence"/>
</dbReference>
<dbReference type="Gene3D" id="1.20.1740.10">
    <property type="entry name" value="Amino acid/polyamine transporter I"/>
    <property type="match status" value="1"/>
</dbReference>
<feature type="transmembrane region" description="Helical" evidence="7">
    <location>
        <begin position="286"/>
        <end position="311"/>
    </location>
</feature>
<dbReference type="FunFam" id="1.20.1740.10:FF:000001">
    <property type="entry name" value="Amino acid permease"/>
    <property type="match status" value="1"/>
</dbReference>
<dbReference type="PIRSF" id="PIRSF006060">
    <property type="entry name" value="AA_transporter"/>
    <property type="match status" value="1"/>
</dbReference>
<dbReference type="Proteomes" id="UP000275747">
    <property type="component" value="Chromosome"/>
</dbReference>
<feature type="transmembrane region" description="Helical" evidence="7">
    <location>
        <begin position="366"/>
        <end position="386"/>
    </location>
</feature>
<evidence type="ECO:0000313" key="9">
    <source>
        <dbReference type="EMBL" id="AYM72320.1"/>
    </source>
</evidence>
<dbReference type="PANTHER" id="PTHR43495:SF5">
    <property type="entry name" value="GAMMA-AMINOBUTYRIC ACID PERMEASE"/>
    <property type="match status" value="1"/>
</dbReference>
<protein>
    <submittedName>
        <fullName evidence="11">Amino acid permease</fullName>
    </submittedName>
</protein>
<evidence type="ECO:0000256" key="4">
    <source>
        <dbReference type="ARBA" id="ARBA00022970"/>
    </source>
</evidence>
<evidence type="ECO:0000313" key="14">
    <source>
        <dbReference type="Proteomes" id="UP000448762"/>
    </source>
</evidence>
<dbReference type="InterPro" id="IPR004841">
    <property type="entry name" value="AA-permease/SLC12A_dom"/>
</dbReference>
<proteinExistence type="predicted"/>
<keyword evidence="5 7" id="KW-1133">Transmembrane helix</keyword>
<feature type="domain" description="Amino acid permease/ SLC12A" evidence="8">
    <location>
        <begin position="14"/>
        <end position="429"/>
    </location>
</feature>
<sequence length="446" mass="48826">MEDKKLKKQLSSRHITMLALGGAIGAGLFKGSGEAIGIAGPSVLIAFLIGGIILYIVMKGLGKIVLSGGDTHHGLSGLIRPYLGAHSADFTDWVYWSMWIINIIAEAVAAASFLQLWFPHIPAWVFVFMLAVLTTIINLYSVRLFAETEYWLAFAKISVIILLIIFAAYLVGQQMLGTGVFPTLQQLTDHGGFTPHGMKGIISSLLVVIYSYGGSELIAITVSEADDPKRAIPKAIKGVMGRIISFYIIPLFLLLIIFPWNTLAGTNVSPFVMVFEKMNIPFAADIVNFVIVLALFSSINSGVYASSRILFFRLKDRKGSSRKLAVLNKHQVPQRAVLFCTSVLYLGVALSYFVGDKLFGYLAGSLSYTVLLIWIIISAASFVLALRKGTLWDKGISFFALAVLGLIFLGILFTNSIGVTVLTGLLYLFIYFSYQKKNDAFVLTNE</sequence>
<feature type="transmembrane region" description="Helical" evidence="7">
    <location>
        <begin position="201"/>
        <end position="222"/>
    </location>
</feature>
<evidence type="ECO:0000313" key="12">
    <source>
        <dbReference type="Proteomes" id="UP000194885"/>
    </source>
</evidence>
<evidence type="ECO:0000256" key="6">
    <source>
        <dbReference type="ARBA" id="ARBA00023136"/>
    </source>
</evidence>
<dbReference type="Proteomes" id="UP000194885">
    <property type="component" value="Unassembled WGS sequence"/>
</dbReference>
<evidence type="ECO:0000313" key="10">
    <source>
        <dbReference type="EMBL" id="KAA0692182.1"/>
    </source>
</evidence>
<keyword evidence="2" id="KW-0813">Transport</keyword>
<dbReference type="Pfam" id="PF00324">
    <property type="entry name" value="AA_permease"/>
    <property type="match status" value="1"/>
</dbReference>
<dbReference type="GO" id="GO:0006865">
    <property type="term" value="P:amino acid transport"/>
    <property type="evidence" value="ECO:0007669"/>
    <property type="project" value="UniProtKB-KW"/>
</dbReference>
<evidence type="ECO:0000256" key="5">
    <source>
        <dbReference type="ARBA" id="ARBA00022989"/>
    </source>
</evidence>
<evidence type="ECO:0000256" key="3">
    <source>
        <dbReference type="ARBA" id="ARBA00022692"/>
    </source>
</evidence>
<dbReference type="PANTHER" id="PTHR43495">
    <property type="entry name" value="GABA PERMEASE"/>
    <property type="match status" value="1"/>
</dbReference>
<feature type="transmembrane region" description="Helical" evidence="7">
    <location>
        <begin position="93"/>
        <end position="117"/>
    </location>
</feature>